<dbReference type="CDD" id="cd07025">
    <property type="entry name" value="Peptidase_S66"/>
    <property type="match status" value="1"/>
</dbReference>
<dbReference type="Gene3D" id="3.50.30.60">
    <property type="entry name" value="LD-carboxypeptidase A C-terminal domain-like"/>
    <property type="match status" value="1"/>
</dbReference>
<feature type="domain" description="LD-carboxypeptidase C-terminal" evidence="7">
    <location>
        <begin position="170"/>
        <end position="286"/>
    </location>
</feature>
<keyword evidence="2" id="KW-0121">Carboxypeptidase</keyword>
<protein>
    <submittedName>
        <fullName evidence="8">LD-carboxypeptidase</fullName>
    </submittedName>
</protein>
<sequence>MIKSIPHLQPGDLIRIVSPAKAIDQELLDYARKLIEDKGYRVKIGQYAAGRSNYFSGTDEQRAHDMQEALDDTECKAIICARGGYGCIRIVDLLNWAGFLRNPKWIVGFSDITVFHQHIQRYGLPSIHATMPLNFPDNSQEAIYSLFNALEGKNNTYHFSTSHSKSGIAEGKVIGGNLSILYSLLGTDDRPDFENAILFIEDLSEQLYVLDRMWYSFEKSGALDQISGLMVGGMTDMKDTSPKTGFSVEEIINNMFSFRNIPVAFHFPGGHITDNRAIILGKEAKLTVEKDIATLIQ</sequence>
<name>A0ABN1MMI0_9FLAO</name>
<dbReference type="PANTHER" id="PTHR30237">
    <property type="entry name" value="MURAMOYLTETRAPEPTIDE CARBOXYPEPTIDASE"/>
    <property type="match status" value="1"/>
</dbReference>
<evidence type="ECO:0000256" key="3">
    <source>
        <dbReference type="ARBA" id="ARBA00022670"/>
    </source>
</evidence>
<keyword evidence="9" id="KW-1185">Reference proteome</keyword>
<dbReference type="Pfam" id="PF02016">
    <property type="entry name" value="Peptidase_S66"/>
    <property type="match status" value="1"/>
</dbReference>
<evidence type="ECO:0000256" key="5">
    <source>
        <dbReference type="ARBA" id="ARBA00022825"/>
    </source>
</evidence>
<dbReference type="SUPFAM" id="SSF52317">
    <property type="entry name" value="Class I glutamine amidotransferase-like"/>
    <property type="match status" value="1"/>
</dbReference>
<dbReference type="InterPro" id="IPR040449">
    <property type="entry name" value="Peptidase_S66_N"/>
</dbReference>
<evidence type="ECO:0000256" key="2">
    <source>
        <dbReference type="ARBA" id="ARBA00022645"/>
    </source>
</evidence>
<evidence type="ECO:0000259" key="6">
    <source>
        <dbReference type="Pfam" id="PF02016"/>
    </source>
</evidence>
<feature type="domain" description="LD-carboxypeptidase N-terminal" evidence="6">
    <location>
        <begin position="14"/>
        <end position="129"/>
    </location>
</feature>
<accession>A0ABN1MMI0</accession>
<dbReference type="RefSeq" id="WP_343784978.1">
    <property type="nucleotide sequence ID" value="NZ_BAAAFH010000003.1"/>
</dbReference>
<dbReference type="EMBL" id="BAAAFH010000003">
    <property type="protein sequence ID" value="GAA0874184.1"/>
    <property type="molecule type" value="Genomic_DNA"/>
</dbReference>
<evidence type="ECO:0000259" key="7">
    <source>
        <dbReference type="Pfam" id="PF17676"/>
    </source>
</evidence>
<dbReference type="Gene3D" id="3.40.50.10740">
    <property type="entry name" value="Class I glutamine amidotransferase-like"/>
    <property type="match status" value="1"/>
</dbReference>
<dbReference type="PIRSF" id="PIRSF028757">
    <property type="entry name" value="LD-carboxypeptidase"/>
    <property type="match status" value="1"/>
</dbReference>
<organism evidence="8 9">
    <name type="scientific">Wandonia haliotis</name>
    <dbReference type="NCBI Taxonomy" id="574963"/>
    <lineage>
        <taxon>Bacteria</taxon>
        <taxon>Pseudomonadati</taxon>
        <taxon>Bacteroidota</taxon>
        <taxon>Flavobacteriia</taxon>
        <taxon>Flavobacteriales</taxon>
        <taxon>Crocinitomicaceae</taxon>
        <taxon>Wandonia</taxon>
    </lineage>
</organism>
<keyword evidence="4" id="KW-0378">Hydrolase</keyword>
<keyword evidence="3" id="KW-0645">Protease</keyword>
<keyword evidence="5" id="KW-0720">Serine protease</keyword>
<dbReference type="Pfam" id="PF17676">
    <property type="entry name" value="Peptidase_S66C"/>
    <property type="match status" value="1"/>
</dbReference>
<evidence type="ECO:0000256" key="4">
    <source>
        <dbReference type="ARBA" id="ARBA00022801"/>
    </source>
</evidence>
<gene>
    <name evidence="8" type="ORF">GCM10009118_05920</name>
</gene>
<dbReference type="InterPro" id="IPR029062">
    <property type="entry name" value="Class_I_gatase-like"/>
</dbReference>
<dbReference type="PANTHER" id="PTHR30237:SF2">
    <property type="entry name" value="MUREIN TETRAPEPTIDE CARBOXYPEPTIDASE"/>
    <property type="match status" value="1"/>
</dbReference>
<dbReference type="Proteomes" id="UP001501126">
    <property type="component" value="Unassembled WGS sequence"/>
</dbReference>
<evidence type="ECO:0000256" key="1">
    <source>
        <dbReference type="ARBA" id="ARBA00010233"/>
    </source>
</evidence>
<comment type="similarity">
    <text evidence="1">Belongs to the peptidase S66 family.</text>
</comment>
<dbReference type="InterPro" id="IPR027478">
    <property type="entry name" value="LdcA_N"/>
</dbReference>
<comment type="caution">
    <text evidence="8">The sequence shown here is derived from an EMBL/GenBank/DDBJ whole genome shotgun (WGS) entry which is preliminary data.</text>
</comment>
<dbReference type="SUPFAM" id="SSF141986">
    <property type="entry name" value="LD-carboxypeptidase A C-terminal domain-like"/>
    <property type="match status" value="1"/>
</dbReference>
<dbReference type="InterPro" id="IPR040921">
    <property type="entry name" value="Peptidase_S66C"/>
</dbReference>
<evidence type="ECO:0000313" key="9">
    <source>
        <dbReference type="Proteomes" id="UP001501126"/>
    </source>
</evidence>
<dbReference type="InterPro" id="IPR027461">
    <property type="entry name" value="Carboxypeptidase_A_C_sf"/>
</dbReference>
<reference evidence="8 9" key="1">
    <citation type="journal article" date="2019" name="Int. J. Syst. Evol. Microbiol.">
        <title>The Global Catalogue of Microorganisms (GCM) 10K type strain sequencing project: providing services to taxonomists for standard genome sequencing and annotation.</title>
        <authorList>
            <consortium name="The Broad Institute Genomics Platform"/>
            <consortium name="The Broad Institute Genome Sequencing Center for Infectious Disease"/>
            <person name="Wu L."/>
            <person name="Ma J."/>
        </authorList>
    </citation>
    <scope>NUCLEOTIDE SEQUENCE [LARGE SCALE GENOMIC DNA]</scope>
    <source>
        <strain evidence="8 9">JCM 16083</strain>
    </source>
</reference>
<dbReference type="InterPro" id="IPR003507">
    <property type="entry name" value="S66_fam"/>
</dbReference>
<proteinExistence type="inferred from homology"/>
<evidence type="ECO:0000313" key="8">
    <source>
        <dbReference type="EMBL" id="GAA0874184.1"/>
    </source>
</evidence>